<proteinExistence type="predicted"/>
<dbReference type="EMBL" id="MT141448">
    <property type="protein sequence ID" value="QJA61636.1"/>
    <property type="molecule type" value="Genomic_DNA"/>
</dbReference>
<sequence length="69" mass="7925">MSNTRLKILEFINNHAGFRLGNIQRETATPKDKELLGEALGFRSLCLFSGLDDKELKRLWNNSNLEFSL</sequence>
<protein>
    <submittedName>
        <fullName evidence="1">Uncharacterized protein</fullName>
    </submittedName>
</protein>
<gene>
    <name evidence="1" type="ORF">MM415B00904_0004</name>
</gene>
<name>A0A6M3IVR0_9ZZZZ</name>
<reference evidence="1" key="1">
    <citation type="submission" date="2020-03" db="EMBL/GenBank/DDBJ databases">
        <title>The deep terrestrial virosphere.</title>
        <authorList>
            <person name="Holmfeldt K."/>
            <person name="Nilsson E."/>
            <person name="Simone D."/>
            <person name="Lopez-Fernandez M."/>
            <person name="Wu X."/>
            <person name="de Brujin I."/>
            <person name="Lundin D."/>
            <person name="Andersson A."/>
            <person name="Bertilsson S."/>
            <person name="Dopson M."/>
        </authorList>
    </citation>
    <scope>NUCLEOTIDE SEQUENCE</scope>
    <source>
        <strain evidence="1">MM415B00904</strain>
    </source>
</reference>
<accession>A0A6M3IVR0</accession>
<evidence type="ECO:0000313" key="1">
    <source>
        <dbReference type="EMBL" id="QJA61636.1"/>
    </source>
</evidence>
<organism evidence="1">
    <name type="scientific">viral metagenome</name>
    <dbReference type="NCBI Taxonomy" id="1070528"/>
    <lineage>
        <taxon>unclassified sequences</taxon>
        <taxon>metagenomes</taxon>
        <taxon>organismal metagenomes</taxon>
    </lineage>
</organism>
<dbReference type="AlphaFoldDB" id="A0A6M3IVR0"/>